<feature type="transmembrane region" description="Helical" evidence="2">
    <location>
        <begin position="69"/>
        <end position="91"/>
    </location>
</feature>
<keyword evidence="2" id="KW-0472">Membrane</keyword>
<dbReference type="EMBL" id="ML170188">
    <property type="protein sequence ID" value="TDL20468.1"/>
    <property type="molecule type" value="Genomic_DNA"/>
</dbReference>
<dbReference type="PANTHER" id="PTHR37544:SF1">
    <property type="entry name" value="PHOSPHORIBOSYLAMINOIMIDAZOLE-SUCCINOCARBOXAMIDE SYNTHASE"/>
    <property type="match status" value="1"/>
</dbReference>
<feature type="transmembrane region" description="Helical" evidence="2">
    <location>
        <begin position="121"/>
        <end position="138"/>
    </location>
</feature>
<evidence type="ECO:0000256" key="2">
    <source>
        <dbReference type="SAM" id="Phobius"/>
    </source>
</evidence>
<dbReference type="InterPro" id="IPR021840">
    <property type="entry name" value="DUF3433"/>
</dbReference>
<feature type="transmembrane region" description="Helical" evidence="2">
    <location>
        <begin position="515"/>
        <end position="538"/>
    </location>
</feature>
<protein>
    <submittedName>
        <fullName evidence="3">Uncharacterized protein</fullName>
    </submittedName>
</protein>
<evidence type="ECO:0000256" key="1">
    <source>
        <dbReference type="SAM" id="MobiDB-lite"/>
    </source>
</evidence>
<gene>
    <name evidence="3" type="ORF">BD410DRAFT_805027</name>
</gene>
<evidence type="ECO:0000313" key="3">
    <source>
        <dbReference type="EMBL" id="TDL20468.1"/>
    </source>
</evidence>
<dbReference type="OrthoDB" id="3248909at2759"/>
<sequence length="648" mass="70676">MSSDYAHLSPSSTPRSSSFRESAQLIARSPSPSLQQGTPRAQAFRHSTHLIPTPGVHAPRPPRVEPLDLRWWVVYPAGGFMISLGIAVLFARLGSVWNGGYHVPVKNVISFASPEFLTEQSFFPILLVAPLGWLWIAIDWEVKCYHPYIAMAHGNARAEESVLLDYIGMNSIYAVWYSLKHRHKLVTLAGLTYLPTLLLQPLAGALFTIKQTPATIPVSAVSIRTLGLDASYPSLNNFLAAAGYADSAVTNNLADPPFVRGQWAIADFQAPYGQYPTGNLTVNTTGIRTDVNCTLPSAFQLIPTAEDFNISATSTSGCSVVAPIDQTSGIQQYNISLVPNCGPNPTAGNSFQPVFFWFYHRRDDNLQPEARGVFCEPYMETYNVTATLDLDRNNLTSITIGAKLDGTNSVNNITGAPLSGKAFNGAIFPPAPDAFTLGRAESIASALSGAVFRAALRTNNLQSVFDAPDGFLNLTNKVYTQDLSLVAKSTYFLPVEQDIPANLILLRPRLFVEALATYGLAAILFTVGLSGLALVAWFRHERKRIYLHAFPGSIAATLALTSRSGFGELLIPYDTEYSMKTKLDGLRFSLDKRTGAIIADDDGMEDPEITIGRERRESKMSLLGHDLSFGQASARSRSPEPYSDFPRP</sequence>
<proteinExistence type="predicted"/>
<accession>A0A4Y7PZN4</accession>
<keyword evidence="2" id="KW-1133">Transmembrane helix</keyword>
<reference evidence="3 4" key="1">
    <citation type="submission" date="2018-06" db="EMBL/GenBank/DDBJ databases">
        <title>A transcriptomic atlas of mushroom development highlights an independent origin of complex multicellularity.</title>
        <authorList>
            <consortium name="DOE Joint Genome Institute"/>
            <person name="Krizsan K."/>
            <person name="Almasi E."/>
            <person name="Merenyi Z."/>
            <person name="Sahu N."/>
            <person name="Viragh M."/>
            <person name="Koszo T."/>
            <person name="Mondo S."/>
            <person name="Kiss B."/>
            <person name="Balint B."/>
            <person name="Kues U."/>
            <person name="Barry K."/>
            <person name="Hegedus J.C."/>
            <person name="Henrissat B."/>
            <person name="Johnson J."/>
            <person name="Lipzen A."/>
            <person name="Ohm R."/>
            <person name="Nagy I."/>
            <person name="Pangilinan J."/>
            <person name="Yan J."/>
            <person name="Xiong Y."/>
            <person name="Grigoriev I.V."/>
            <person name="Hibbett D.S."/>
            <person name="Nagy L.G."/>
        </authorList>
    </citation>
    <scope>NUCLEOTIDE SEQUENCE [LARGE SCALE GENOMIC DNA]</scope>
    <source>
        <strain evidence="3 4">SZMC22713</strain>
    </source>
</reference>
<dbReference type="AlphaFoldDB" id="A0A4Y7PZN4"/>
<dbReference type="STRING" id="50990.A0A4Y7PZN4"/>
<feature type="region of interest" description="Disordered" evidence="1">
    <location>
        <begin position="1"/>
        <end position="23"/>
    </location>
</feature>
<dbReference type="Pfam" id="PF11915">
    <property type="entry name" value="DUF3433"/>
    <property type="match status" value="1"/>
</dbReference>
<name>A0A4Y7PZN4_9AGAM</name>
<dbReference type="Proteomes" id="UP000294933">
    <property type="component" value="Unassembled WGS sequence"/>
</dbReference>
<organism evidence="3 4">
    <name type="scientific">Rickenella mellea</name>
    <dbReference type="NCBI Taxonomy" id="50990"/>
    <lineage>
        <taxon>Eukaryota</taxon>
        <taxon>Fungi</taxon>
        <taxon>Dikarya</taxon>
        <taxon>Basidiomycota</taxon>
        <taxon>Agaricomycotina</taxon>
        <taxon>Agaricomycetes</taxon>
        <taxon>Hymenochaetales</taxon>
        <taxon>Rickenellaceae</taxon>
        <taxon>Rickenella</taxon>
    </lineage>
</organism>
<keyword evidence="2" id="KW-0812">Transmembrane</keyword>
<feature type="compositionally biased region" description="Low complexity" evidence="1">
    <location>
        <begin position="9"/>
        <end position="22"/>
    </location>
</feature>
<feature type="transmembrane region" description="Helical" evidence="2">
    <location>
        <begin position="185"/>
        <end position="209"/>
    </location>
</feature>
<dbReference type="PANTHER" id="PTHR37544">
    <property type="entry name" value="SPRAY-RELATED"/>
    <property type="match status" value="1"/>
</dbReference>
<keyword evidence="4" id="KW-1185">Reference proteome</keyword>
<evidence type="ECO:0000313" key="4">
    <source>
        <dbReference type="Proteomes" id="UP000294933"/>
    </source>
</evidence>
<dbReference type="VEuPathDB" id="FungiDB:BD410DRAFT_805027"/>
<feature type="region of interest" description="Disordered" evidence="1">
    <location>
        <begin position="627"/>
        <end position="648"/>
    </location>
</feature>